<proteinExistence type="predicted"/>
<evidence type="ECO:0000256" key="3">
    <source>
        <dbReference type="ARBA" id="ARBA00012438"/>
    </source>
</evidence>
<feature type="domain" description="Histidine kinase" evidence="18">
    <location>
        <begin position="508"/>
        <end position="721"/>
    </location>
</feature>
<dbReference type="PRINTS" id="PR00344">
    <property type="entry name" value="BCTRLSENSOR"/>
</dbReference>
<dbReference type="SUPFAM" id="SSF55874">
    <property type="entry name" value="ATPase domain of HSP90 chaperone/DNA topoisomerase II/histidine kinase"/>
    <property type="match status" value="1"/>
</dbReference>
<keyword evidence="16" id="KW-0175">Coiled coil</keyword>
<dbReference type="InterPro" id="IPR033479">
    <property type="entry name" value="dCache_1"/>
</dbReference>
<dbReference type="InterPro" id="IPR035965">
    <property type="entry name" value="PAS-like_dom_sf"/>
</dbReference>
<dbReference type="SUPFAM" id="SSF47384">
    <property type="entry name" value="Homodimeric domain of signal transducing histidine kinase"/>
    <property type="match status" value="1"/>
</dbReference>
<evidence type="ECO:0000256" key="14">
    <source>
        <dbReference type="ARBA" id="ARBA00023136"/>
    </source>
</evidence>
<feature type="transmembrane region" description="Helical" evidence="17">
    <location>
        <begin position="287"/>
        <end position="310"/>
    </location>
</feature>
<evidence type="ECO:0000259" key="19">
    <source>
        <dbReference type="PROSITE" id="PS50112"/>
    </source>
</evidence>
<protein>
    <recommendedName>
        <fullName evidence="15">C4-dicarboxylate transport sensor protein DctB</fullName>
        <ecNumber evidence="3">2.7.13.3</ecNumber>
    </recommendedName>
</protein>
<dbReference type="PANTHER" id="PTHR43065">
    <property type="entry name" value="SENSOR HISTIDINE KINASE"/>
    <property type="match status" value="1"/>
</dbReference>
<keyword evidence="5" id="KW-0997">Cell inner membrane</keyword>
<evidence type="ECO:0000256" key="9">
    <source>
        <dbReference type="ARBA" id="ARBA00022741"/>
    </source>
</evidence>
<name>A0AAW7XK27_9GAMM</name>
<keyword evidence="4" id="KW-1003">Cell membrane</keyword>
<keyword evidence="7" id="KW-0808">Transferase</keyword>
<evidence type="ECO:0000256" key="17">
    <source>
        <dbReference type="SAM" id="Phobius"/>
    </source>
</evidence>
<dbReference type="InterPro" id="IPR036890">
    <property type="entry name" value="HATPase_C_sf"/>
</dbReference>
<keyword evidence="13" id="KW-0902">Two-component regulatory system</keyword>
<dbReference type="Gene3D" id="3.30.565.10">
    <property type="entry name" value="Histidine kinase-like ATPase, C-terminal domain"/>
    <property type="match status" value="1"/>
</dbReference>
<dbReference type="FunFam" id="3.30.450.20:FF:000127">
    <property type="entry name" value="C4-dicarboxylate transport sensor protein"/>
    <property type="match status" value="1"/>
</dbReference>
<dbReference type="PROSITE" id="PS50113">
    <property type="entry name" value="PAC"/>
    <property type="match status" value="1"/>
</dbReference>
<evidence type="ECO:0000313" key="21">
    <source>
        <dbReference type="EMBL" id="MDO6453412.1"/>
    </source>
</evidence>
<evidence type="ECO:0000256" key="13">
    <source>
        <dbReference type="ARBA" id="ARBA00023012"/>
    </source>
</evidence>
<keyword evidence="6" id="KW-0597">Phosphoprotein</keyword>
<keyword evidence="10" id="KW-0418">Kinase</keyword>
<dbReference type="InterPro" id="IPR000700">
    <property type="entry name" value="PAS-assoc_C"/>
</dbReference>
<dbReference type="Gene3D" id="1.10.287.130">
    <property type="match status" value="1"/>
</dbReference>
<evidence type="ECO:0000256" key="4">
    <source>
        <dbReference type="ARBA" id="ARBA00022475"/>
    </source>
</evidence>
<dbReference type="InterPro" id="IPR000014">
    <property type="entry name" value="PAS"/>
</dbReference>
<sequence length="732" mass="82880">MLLLIQVSMLSQRNGIDELQQRTQADMNRYALSLQQTLDRYKDLPRLLSTHSELINTLLYDKSSDSRMRANLYLEQVNSVIGASDTYLMNSEGVTIAASNWTKSSSFVDRNFSFRPYFQDAVKGQPGRYFALGTTSNKRGYFFAYPVKHRGTIYGAVVVKIDLNEIEEDWSDPDTDLLVTDEDGVIFISTQPEWKFHTLRPLSQADVKRIINSLRYGNHQLTSLDVIKREQRADGSQLITLVDGPEIRNSALDGARAGEYLLQNTQVPEAGFKVAILASLKPVKRQAFNAMIFAAFIYIAIVLLVLVLTIRRRIMKERSQFRSRELKTLEKNESRIRAIIDNTQAGLITLDSQGRIETFNHTAERLFGYREDQLKNRFFSLLLAHADRPVCWQHITNNANVFGNDLNIEASGCRQNGSFFPVELSIGQMPGEAGSRFLITMHDITERKQYEEALQQAQAELENRVRDRTLDLTKANQKLRDEMQQHKETQNELIQTAKLAVLGQMSAGINHELNQPLTAIRAYADNAQQFLRLSRIDNVERNLQEISQLTERMAKIIHPLKEFSRKSSGQQESVCLQSVRDGAMAIMYGRLGREDVVISWPEGLDRYYVLGDIVRIEQVLVNLIGNAIQAMDQQAERRIDIRLDYEEHCHVLYVHDAGPGIPEADLERVFEPFFTTKKAGSGLGLGLSISHRIIASMGGELSVSNHPAGGAQFRLALPADPSMDLNQQLTTL</sequence>
<evidence type="ECO:0000313" key="22">
    <source>
        <dbReference type="Proteomes" id="UP001169862"/>
    </source>
</evidence>
<dbReference type="RefSeq" id="WP_303549649.1">
    <property type="nucleotide sequence ID" value="NZ_JAUOPG010000004.1"/>
</dbReference>
<evidence type="ECO:0000256" key="7">
    <source>
        <dbReference type="ARBA" id="ARBA00022679"/>
    </source>
</evidence>
<dbReference type="GO" id="GO:0006355">
    <property type="term" value="P:regulation of DNA-templated transcription"/>
    <property type="evidence" value="ECO:0007669"/>
    <property type="project" value="InterPro"/>
</dbReference>
<feature type="domain" description="PAC" evidence="20">
    <location>
        <begin position="406"/>
        <end position="456"/>
    </location>
</feature>
<dbReference type="InterPro" id="IPR029151">
    <property type="entry name" value="Sensor-like_sf"/>
</dbReference>
<dbReference type="SUPFAM" id="SSF103190">
    <property type="entry name" value="Sensory domain-like"/>
    <property type="match status" value="1"/>
</dbReference>
<keyword evidence="8 17" id="KW-0812">Transmembrane</keyword>
<evidence type="ECO:0000256" key="2">
    <source>
        <dbReference type="ARBA" id="ARBA00004429"/>
    </source>
</evidence>
<comment type="caution">
    <text evidence="21">The sequence shown here is derived from an EMBL/GenBank/DDBJ whole genome shotgun (WGS) entry which is preliminary data.</text>
</comment>
<evidence type="ECO:0000256" key="11">
    <source>
        <dbReference type="ARBA" id="ARBA00022840"/>
    </source>
</evidence>
<dbReference type="Gene3D" id="3.30.450.20">
    <property type="entry name" value="PAS domain"/>
    <property type="match status" value="3"/>
</dbReference>
<dbReference type="SMART" id="SM00091">
    <property type="entry name" value="PAS"/>
    <property type="match status" value="1"/>
</dbReference>
<evidence type="ECO:0000256" key="6">
    <source>
        <dbReference type="ARBA" id="ARBA00022553"/>
    </source>
</evidence>
<comment type="catalytic activity">
    <reaction evidence="1">
        <text>ATP + protein L-histidine = ADP + protein N-phospho-L-histidine.</text>
        <dbReference type="EC" id="2.7.13.3"/>
    </reaction>
</comment>
<evidence type="ECO:0000256" key="1">
    <source>
        <dbReference type="ARBA" id="ARBA00000085"/>
    </source>
</evidence>
<dbReference type="PROSITE" id="PS50109">
    <property type="entry name" value="HIS_KIN"/>
    <property type="match status" value="1"/>
</dbReference>
<dbReference type="SUPFAM" id="SSF55785">
    <property type="entry name" value="PYP-like sensor domain (PAS domain)"/>
    <property type="match status" value="1"/>
</dbReference>
<dbReference type="InterPro" id="IPR004358">
    <property type="entry name" value="Sig_transdc_His_kin-like_C"/>
</dbReference>
<keyword evidence="12 17" id="KW-1133">Transmembrane helix</keyword>
<evidence type="ECO:0000256" key="8">
    <source>
        <dbReference type="ARBA" id="ARBA00022692"/>
    </source>
</evidence>
<dbReference type="GO" id="GO:0005524">
    <property type="term" value="F:ATP binding"/>
    <property type="evidence" value="ECO:0007669"/>
    <property type="project" value="UniProtKB-KW"/>
</dbReference>
<dbReference type="PROSITE" id="PS50112">
    <property type="entry name" value="PAS"/>
    <property type="match status" value="1"/>
</dbReference>
<reference evidence="21" key="1">
    <citation type="submission" date="2023-07" db="EMBL/GenBank/DDBJ databases">
        <title>Genome content predicts the carbon catabolic preferences of heterotrophic bacteria.</title>
        <authorList>
            <person name="Gralka M."/>
        </authorList>
    </citation>
    <scope>NUCLEOTIDE SEQUENCE</scope>
    <source>
        <strain evidence="21">I2M16</strain>
    </source>
</reference>
<dbReference type="Proteomes" id="UP001169862">
    <property type="component" value="Unassembled WGS sequence"/>
</dbReference>
<dbReference type="Pfam" id="PF00989">
    <property type="entry name" value="PAS"/>
    <property type="match status" value="1"/>
</dbReference>
<dbReference type="Pfam" id="PF00512">
    <property type="entry name" value="HisKA"/>
    <property type="match status" value="1"/>
</dbReference>
<dbReference type="AlphaFoldDB" id="A0AAW7XK27"/>
<gene>
    <name evidence="21" type="ORF">Q4490_07525</name>
</gene>
<dbReference type="PANTHER" id="PTHR43065:SF46">
    <property type="entry name" value="C4-DICARBOXYLATE TRANSPORT SENSOR PROTEIN DCTB"/>
    <property type="match status" value="1"/>
</dbReference>
<evidence type="ECO:0000256" key="5">
    <source>
        <dbReference type="ARBA" id="ARBA00022519"/>
    </source>
</evidence>
<dbReference type="InterPro" id="IPR036097">
    <property type="entry name" value="HisK_dim/P_sf"/>
</dbReference>
<evidence type="ECO:0000256" key="15">
    <source>
        <dbReference type="ARBA" id="ARBA00073143"/>
    </source>
</evidence>
<dbReference type="NCBIfam" id="TIGR00229">
    <property type="entry name" value="sensory_box"/>
    <property type="match status" value="1"/>
</dbReference>
<evidence type="ECO:0000256" key="12">
    <source>
        <dbReference type="ARBA" id="ARBA00022989"/>
    </source>
</evidence>
<evidence type="ECO:0000256" key="16">
    <source>
        <dbReference type="SAM" id="Coils"/>
    </source>
</evidence>
<dbReference type="Pfam" id="PF02743">
    <property type="entry name" value="dCache_1"/>
    <property type="match status" value="1"/>
</dbReference>
<dbReference type="EMBL" id="JAUOPG010000004">
    <property type="protein sequence ID" value="MDO6453412.1"/>
    <property type="molecule type" value="Genomic_DNA"/>
</dbReference>
<accession>A0AAW7XK27</accession>
<organism evidence="21 22">
    <name type="scientific">Neptunomonas phycophila</name>
    <dbReference type="NCBI Taxonomy" id="1572645"/>
    <lineage>
        <taxon>Bacteria</taxon>
        <taxon>Pseudomonadati</taxon>
        <taxon>Pseudomonadota</taxon>
        <taxon>Gammaproteobacteria</taxon>
        <taxon>Oceanospirillales</taxon>
        <taxon>Oceanospirillaceae</taxon>
        <taxon>Neptunomonas</taxon>
    </lineage>
</organism>
<feature type="coiled-coil region" evidence="16">
    <location>
        <begin position="447"/>
        <end position="496"/>
    </location>
</feature>
<keyword evidence="9" id="KW-0547">Nucleotide-binding</keyword>
<evidence type="ECO:0000259" key="20">
    <source>
        <dbReference type="PROSITE" id="PS50113"/>
    </source>
</evidence>
<keyword evidence="14 17" id="KW-0472">Membrane</keyword>
<evidence type="ECO:0000256" key="10">
    <source>
        <dbReference type="ARBA" id="ARBA00022777"/>
    </source>
</evidence>
<dbReference type="InterPro" id="IPR013767">
    <property type="entry name" value="PAS_fold"/>
</dbReference>
<dbReference type="GO" id="GO:0005886">
    <property type="term" value="C:plasma membrane"/>
    <property type="evidence" value="ECO:0007669"/>
    <property type="project" value="UniProtKB-SubCell"/>
</dbReference>
<dbReference type="InterPro" id="IPR005467">
    <property type="entry name" value="His_kinase_dom"/>
</dbReference>
<dbReference type="InterPro" id="IPR003594">
    <property type="entry name" value="HATPase_dom"/>
</dbReference>
<evidence type="ECO:0000259" key="18">
    <source>
        <dbReference type="PROSITE" id="PS50109"/>
    </source>
</evidence>
<comment type="subcellular location">
    <subcellularLocation>
        <location evidence="2">Cell inner membrane</location>
        <topology evidence="2">Multi-pass membrane protein</topology>
    </subcellularLocation>
</comment>
<dbReference type="CDD" id="cd00082">
    <property type="entry name" value="HisKA"/>
    <property type="match status" value="1"/>
</dbReference>
<dbReference type="FunFam" id="1.10.287.130:FF:000049">
    <property type="entry name" value="C4-dicarboxylate transport sensor protein DctB"/>
    <property type="match status" value="1"/>
</dbReference>
<dbReference type="SMART" id="SM00387">
    <property type="entry name" value="HATPase_c"/>
    <property type="match status" value="1"/>
</dbReference>
<feature type="domain" description="PAS" evidence="19">
    <location>
        <begin position="332"/>
        <end position="387"/>
    </location>
</feature>
<dbReference type="SMART" id="SM00388">
    <property type="entry name" value="HisKA"/>
    <property type="match status" value="1"/>
</dbReference>
<dbReference type="Pfam" id="PF02518">
    <property type="entry name" value="HATPase_c"/>
    <property type="match status" value="1"/>
</dbReference>
<keyword evidence="11 21" id="KW-0067">ATP-binding</keyword>
<dbReference type="CDD" id="cd00130">
    <property type="entry name" value="PAS"/>
    <property type="match status" value="1"/>
</dbReference>
<dbReference type="InterPro" id="IPR003661">
    <property type="entry name" value="HisK_dim/P_dom"/>
</dbReference>
<dbReference type="GO" id="GO:0000155">
    <property type="term" value="F:phosphorelay sensor kinase activity"/>
    <property type="evidence" value="ECO:0007669"/>
    <property type="project" value="InterPro"/>
</dbReference>
<dbReference type="EC" id="2.7.13.3" evidence="3"/>